<dbReference type="GO" id="GO:0005829">
    <property type="term" value="C:cytosol"/>
    <property type="evidence" value="ECO:0007669"/>
    <property type="project" value="UniProtKB-ARBA"/>
</dbReference>
<dbReference type="InterPro" id="IPR011129">
    <property type="entry name" value="CSD"/>
</dbReference>
<dbReference type="AlphaFoldDB" id="A0AAJ2H384"/>
<evidence type="ECO:0000313" key="7">
    <source>
        <dbReference type="Proteomes" id="UP001268610"/>
    </source>
</evidence>
<dbReference type="Proteomes" id="UP001268610">
    <property type="component" value="Unassembled WGS sequence"/>
</dbReference>
<comment type="subcellular location">
    <subcellularLocation>
        <location evidence="2">Cytoplasm</location>
    </subcellularLocation>
</comment>
<dbReference type="PANTHER" id="PTHR12962:SF1">
    <property type="entry name" value="COLD SHOCK DOMAIN-CONTAINING PROTEIN CG9705"/>
    <property type="match status" value="1"/>
</dbReference>
<proteinExistence type="predicted"/>
<dbReference type="GO" id="GO:0003730">
    <property type="term" value="F:mRNA 3'-UTR binding"/>
    <property type="evidence" value="ECO:0007669"/>
    <property type="project" value="TreeGrafter"/>
</dbReference>
<feature type="domain" description="CSD" evidence="5">
    <location>
        <begin position="2"/>
        <end position="67"/>
    </location>
</feature>
<dbReference type="PRINTS" id="PR00050">
    <property type="entry name" value="COLDSHOCK"/>
</dbReference>
<dbReference type="Gene3D" id="2.40.50.140">
    <property type="entry name" value="Nucleic acid-binding proteins"/>
    <property type="match status" value="1"/>
</dbReference>
<evidence type="ECO:0000256" key="2">
    <source>
        <dbReference type="RuleBase" id="RU000408"/>
    </source>
</evidence>
<dbReference type="InterPro" id="IPR012340">
    <property type="entry name" value="NA-bd_OB-fold"/>
</dbReference>
<dbReference type="InterPro" id="IPR052069">
    <property type="entry name" value="Ca-reg_mRNA-binding_domain"/>
</dbReference>
<evidence type="ECO:0000256" key="3">
    <source>
        <dbReference type="SAM" id="MobiDB-lite"/>
    </source>
</evidence>
<comment type="caution">
    <text evidence="6">The sequence shown here is derived from an EMBL/GenBank/DDBJ whole genome shotgun (WGS) entry which is preliminary data.</text>
</comment>
<feature type="transmembrane region" description="Helical" evidence="4">
    <location>
        <begin position="103"/>
        <end position="121"/>
    </location>
</feature>
<evidence type="ECO:0000313" key="6">
    <source>
        <dbReference type="EMBL" id="MDR9778129.1"/>
    </source>
</evidence>
<feature type="non-terminal residue" evidence="6">
    <location>
        <position position="146"/>
    </location>
</feature>
<dbReference type="EMBL" id="JAVLSF010000496">
    <property type="protein sequence ID" value="MDR9778129.1"/>
    <property type="molecule type" value="Genomic_DNA"/>
</dbReference>
<feature type="region of interest" description="Disordered" evidence="3">
    <location>
        <begin position="74"/>
        <end position="98"/>
    </location>
</feature>
<keyword evidence="4" id="KW-0812">Transmembrane</keyword>
<dbReference type="CDD" id="cd04458">
    <property type="entry name" value="CSP_CDS"/>
    <property type="match status" value="1"/>
</dbReference>
<reference evidence="6" key="1">
    <citation type="submission" date="2023-04" db="EMBL/GenBank/DDBJ databases">
        <title>Genomic characterization of faba bean (Vicia faba) microsymbionts in Mexican soils.</title>
        <authorList>
            <person name="Rivera Orduna F.N."/>
            <person name="Guevara-Luna J."/>
            <person name="Yan J."/>
            <person name="Arroyo-Herrera I."/>
            <person name="Li Y."/>
            <person name="Vasquez-Murrieta M.S."/>
            <person name="Wang E.T."/>
        </authorList>
    </citation>
    <scope>NUCLEOTIDE SEQUENCE</scope>
    <source>
        <strain evidence="6">CH26</strain>
    </source>
</reference>
<name>A0AAJ2H384_9HYPH</name>
<dbReference type="PROSITE" id="PS00352">
    <property type="entry name" value="CSD_1"/>
    <property type="match status" value="1"/>
</dbReference>
<dbReference type="RefSeq" id="WP_310866252.1">
    <property type="nucleotide sequence ID" value="NZ_JAVLSF010000496.1"/>
</dbReference>
<evidence type="ECO:0000256" key="1">
    <source>
        <dbReference type="ARBA" id="ARBA00022553"/>
    </source>
</evidence>
<evidence type="ECO:0000256" key="4">
    <source>
        <dbReference type="SAM" id="Phobius"/>
    </source>
</evidence>
<keyword evidence="1" id="KW-0597">Phosphoprotein</keyword>
<dbReference type="SMART" id="SM00357">
    <property type="entry name" value="CSP"/>
    <property type="match status" value="1"/>
</dbReference>
<dbReference type="PANTHER" id="PTHR12962">
    <property type="entry name" value="CALCIUM-REGULATED HEAT STABLE PROTEIN CRHSP-24-RELATED"/>
    <property type="match status" value="1"/>
</dbReference>
<gene>
    <name evidence="6" type="ORF">RJJ65_36960</name>
</gene>
<dbReference type="SUPFAM" id="SSF50249">
    <property type="entry name" value="Nucleic acid-binding proteins"/>
    <property type="match status" value="1"/>
</dbReference>
<sequence>MRQQGILKQWNIEKGFGFIRPDDGGKDIFIHISTFPKDGVAPRLGEKIRYDISADQNGKPKAVAIERLDVTPIKSDSPIKSNASIRRNSNRNHRSQANKSPSIVPLFIGLLVMIGVFYTAYDKYQRYQLANQDETTNLISTPDQVS</sequence>
<accession>A0AAJ2H384</accession>
<keyword evidence="4" id="KW-0472">Membrane</keyword>
<evidence type="ECO:0000259" key="5">
    <source>
        <dbReference type="PROSITE" id="PS51857"/>
    </source>
</evidence>
<dbReference type="GO" id="GO:0043488">
    <property type="term" value="P:regulation of mRNA stability"/>
    <property type="evidence" value="ECO:0007669"/>
    <property type="project" value="TreeGrafter"/>
</dbReference>
<dbReference type="InterPro" id="IPR019844">
    <property type="entry name" value="CSD_CS"/>
</dbReference>
<dbReference type="Pfam" id="PF00313">
    <property type="entry name" value="CSD"/>
    <property type="match status" value="1"/>
</dbReference>
<organism evidence="6 7">
    <name type="scientific">Rhizobium hidalgonense</name>
    <dbReference type="NCBI Taxonomy" id="1538159"/>
    <lineage>
        <taxon>Bacteria</taxon>
        <taxon>Pseudomonadati</taxon>
        <taxon>Pseudomonadota</taxon>
        <taxon>Alphaproteobacteria</taxon>
        <taxon>Hyphomicrobiales</taxon>
        <taxon>Rhizobiaceae</taxon>
        <taxon>Rhizobium/Agrobacterium group</taxon>
        <taxon>Rhizobium</taxon>
    </lineage>
</organism>
<dbReference type="InterPro" id="IPR002059">
    <property type="entry name" value="CSP_DNA-bd"/>
</dbReference>
<dbReference type="PROSITE" id="PS51857">
    <property type="entry name" value="CSD_2"/>
    <property type="match status" value="1"/>
</dbReference>
<protein>
    <submittedName>
        <fullName evidence="6">Cold shock domain-containing protein</fullName>
    </submittedName>
</protein>
<keyword evidence="4" id="KW-1133">Transmembrane helix</keyword>